<feature type="region of interest" description="Disordered" evidence="1">
    <location>
        <begin position="381"/>
        <end position="454"/>
    </location>
</feature>
<feature type="region of interest" description="Disordered" evidence="1">
    <location>
        <begin position="507"/>
        <end position="540"/>
    </location>
</feature>
<sequence length="991" mass="107539">MTLEDFFTLSELKDGLTDPSRVQELVSVMQKEKDHVVKNVGDATRQWAAVASTIAATENKGCLDLFIQLDGLWFINRWLMDTQKVALDANNIFIEESIIAMLRAVEQLHLDSQKSVSSGIHETTSNLLDHHSSRVQNKARVLFDSWKEGRNGDAESCDIAEVNNASSKIVREEGQSSSVTEVGNDDAIASGLAGSEKSLLRSPDNSLPERIVSVQIKSYGNASLECEESKQRSPNYLGVLLSSVQEVGSVHEGLSSCALGENTLVETCNLHVPKQGIFEGKPDVVHPSDFIKGEQPEQNVNGPPEKLDAVEIYLVSTKLEPEHVSMDASETKAPKTSEEPILKHNVENGELGVCYGIVTSVDMRTPVSDRKSGDDHIIAVSRASENNDDNNSNVLLDSSVSKSELEKTESTSNGFDSNVVAVKEGKGHVSSEGESTSNGYDSNKPGKCFRSPNIVDKKGSTDEFDNGIVDTIEITRQITLEIDREVYSSSFEKIAEGVIRQPCSPYSVEREDEPTLVPPKEVSSGESHSTGVCSDEEQRASISSNIEVKPECRPNMQSMHVTKAAQDSEGSSEKRLCMFDLNEDGYDDMDISVNAMSAPLPIVYASKPAPNPGLPKAPLQFEGTLGWKGLTATSAFCPASPHSTERNLFGDGNSDISKQRKDWLDFDLNVAEGDEGYAKPIDESSCLPSGQLSMEFSPKRSSRLKLDLNSISDDCDAQPSYQRMEEQVFLGRNGYWSPSPASSTTLMQPSVRNIDLNDRPSLHNDLVDQGPSKSSYFINAFGRSKSDAPVISILGARVEVGRREYVPQTLFLPIGKASEPAIDLTMTRAGRILGMPPTVSYNHSSVFGYNGVASASIPPLSFSSAMSGSGGMIPYMVDSRGAPVVPRFVAGSSSIVLPSYSQPPYIMNMPGTQLALNGVGPSRPPNLDQNTSFMIEGGGNREALTARQFLFPGHGTMPQPSSSGVSGKRKEPDGGWESYPSNYNHPQPPWK</sequence>
<dbReference type="AlphaFoldDB" id="A0AAV1W930"/>
<name>A0AAV1W930_LUPLU</name>
<accession>A0AAV1W930</accession>
<feature type="compositionally biased region" description="Polar residues" evidence="1">
    <location>
        <begin position="432"/>
        <end position="441"/>
    </location>
</feature>
<evidence type="ECO:0008006" key="4">
    <source>
        <dbReference type="Google" id="ProtNLM"/>
    </source>
</evidence>
<proteinExistence type="predicted"/>
<dbReference type="Proteomes" id="UP001497480">
    <property type="component" value="Unassembled WGS sequence"/>
</dbReference>
<dbReference type="PANTHER" id="PTHR47292:SF1">
    <property type="entry name" value="TRANSCRIPTION ELONGATION FACTOR (TFIIS) FAMILY PROTEIN"/>
    <property type="match status" value="1"/>
</dbReference>
<gene>
    <name evidence="2" type="ORF">LLUT_LOCUS6934</name>
</gene>
<feature type="compositionally biased region" description="Low complexity" evidence="1">
    <location>
        <begin position="389"/>
        <end position="402"/>
    </location>
</feature>
<comment type="caution">
    <text evidence="2">The sequence shown here is derived from an EMBL/GenBank/DDBJ whole genome shotgun (WGS) entry which is preliminary data.</text>
</comment>
<evidence type="ECO:0000313" key="2">
    <source>
        <dbReference type="EMBL" id="CAL0305874.1"/>
    </source>
</evidence>
<evidence type="ECO:0000313" key="3">
    <source>
        <dbReference type="Proteomes" id="UP001497480"/>
    </source>
</evidence>
<dbReference type="PANTHER" id="PTHR47292">
    <property type="entry name" value="TRANSCRIPTION ELONGATION FACTOR (TFIIS) FAMILY PROTEIN-RELATED"/>
    <property type="match status" value="1"/>
</dbReference>
<dbReference type="Gene3D" id="1.20.930.10">
    <property type="entry name" value="Conserved domain common to transcription factors TFIIS, elongin A, CRSP70"/>
    <property type="match status" value="1"/>
</dbReference>
<dbReference type="EMBL" id="CAXHTB010000004">
    <property type="protein sequence ID" value="CAL0305874.1"/>
    <property type="molecule type" value="Genomic_DNA"/>
</dbReference>
<protein>
    <recommendedName>
        <fullName evidence="4">TFIIS N-terminal domain-containing protein</fullName>
    </recommendedName>
</protein>
<dbReference type="InterPro" id="IPR035441">
    <property type="entry name" value="TFIIS/LEDGF_dom_sf"/>
</dbReference>
<organism evidence="2 3">
    <name type="scientific">Lupinus luteus</name>
    <name type="common">European yellow lupine</name>
    <dbReference type="NCBI Taxonomy" id="3873"/>
    <lineage>
        <taxon>Eukaryota</taxon>
        <taxon>Viridiplantae</taxon>
        <taxon>Streptophyta</taxon>
        <taxon>Embryophyta</taxon>
        <taxon>Tracheophyta</taxon>
        <taxon>Spermatophyta</taxon>
        <taxon>Magnoliopsida</taxon>
        <taxon>eudicotyledons</taxon>
        <taxon>Gunneridae</taxon>
        <taxon>Pentapetalae</taxon>
        <taxon>rosids</taxon>
        <taxon>fabids</taxon>
        <taxon>Fabales</taxon>
        <taxon>Fabaceae</taxon>
        <taxon>Papilionoideae</taxon>
        <taxon>50 kb inversion clade</taxon>
        <taxon>genistoids sensu lato</taxon>
        <taxon>core genistoids</taxon>
        <taxon>Genisteae</taxon>
        <taxon>Lupinus</taxon>
    </lineage>
</organism>
<feature type="region of interest" description="Disordered" evidence="1">
    <location>
        <begin position="951"/>
        <end position="991"/>
    </location>
</feature>
<keyword evidence="3" id="KW-1185">Reference proteome</keyword>
<reference evidence="2 3" key="1">
    <citation type="submission" date="2024-03" db="EMBL/GenBank/DDBJ databases">
        <authorList>
            <person name="Martinez-Hernandez J."/>
        </authorList>
    </citation>
    <scope>NUCLEOTIDE SEQUENCE [LARGE SCALE GENOMIC DNA]</scope>
</reference>
<evidence type="ECO:0000256" key="1">
    <source>
        <dbReference type="SAM" id="MobiDB-lite"/>
    </source>
</evidence>